<dbReference type="SUPFAM" id="SSF53448">
    <property type="entry name" value="Nucleotide-diphospho-sugar transferases"/>
    <property type="match status" value="1"/>
</dbReference>
<dbReference type="InterPro" id="IPR050256">
    <property type="entry name" value="Glycosyltransferase_2"/>
</dbReference>
<feature type="transmembrane region" description="Helical" evidence="1">
    <location>
        <begin position="367"/>
        <end position="390"/>
    </location>
</feature>
<proteinExistence type="predicted"/>
<feature type="domain" description="Glycosyltransferase 2-like" evidence="2">
    <location>
        <begin position="17"/>
        <end position="153"/>
    </location>
</feature>
<organism evidence="4 5">
    <name type="scientific">Aquimarina amphilecti</name>
    <dbReference type="NCBI Taxonomy" id="1038014"/>
    <lineage>
        <taxon>Bacteria</taxon>
        <taxon>Pseudomonadati</taxon>
        <taxon>Bacteroidota</taxon>
        <taxon>Flavobacteriia</taxon>
        <taxon>Flavobacteriales</taxon>
        <taxon>Flavobacteriaceae</taxon>
        <taxon>Aquimarina</taxon>
    </lineage>
</organism>
<gene>
    <name evidence="4" type="ORF">SAMN04487910_0148</name>
</gene>
<evidence type="ECO:0000256" key="1">
    <source>
        <dbReference type="SAM" id="Phobius"/>
    </source>
</evidence>
<dbReference type="Pfam" id="PF09835">
    <property type="entry name" value="DUF2062"/>
    <property type="match status" value="1"/>
</dbReference>
<dbReference type="OrthoDB" id="9810303at2"/>
<sequence length="402" mass="45920">MTETTLYDPRFETLNCCVFIPTYNNQNTLERVLEGVIKYTDRIIIINDGATDDTASILENYQNQFTIITFPDNKGKGMALREGFKQASQLGYDYMITIDSDGQHFPSDLPLFLDELEKQDKDSSLVLIGSRNMDDPSVPGKSSFGNKFSNFWYYIETGIKLKDTQSGYRLYPIKEITKLKLFTSKFELEIEVIVKLAWRNVEVRNIPVQVLYDETERVSHFRPFKDFTRISILNTWLVTLTLFFYLPKRLINRVKKKGFKQYWRENVLRSNDPPLKKASAISLGLFIGIAPLWGFQTVLVISLAIAFKLNRTIAFLFSNISIPPIIPFIIYGSYQIGAMVMGKEMDPTLNIEDIKSGTDIFKSLGQYILGSFILATLVSLISGVIAYLYFSSRKSKSNAIDA</sequence>
<feature type="domain" description="DUF2062" evidence="3">
    <location>
        <begin position="261"/>
        <end position="395"/>
    </location>
</feature>
<dbReference type="EMBL" id="FOAB01000001">
    <property type="protein sequence ID" value="SEK27900.1"/>
    <property type="molecule type" value="Genomic_DNA"/>
</dbReference>
<keyword evidence="1" id="KW-1133">Transmembrane helix</keyword>
<keyword evidence="1" id="KW-0812">Transmembrane</keyword>
<name>A0A1H7FUP3_AQUAM</name>
<dbReference type="Gene3D" id="3.90.550.10">
    <property type="entry name" value="Spore Coat Polysaccharide Biosynthesis Protein SpsA, Chain A"/>
    <property type="match status" value="1"/>
</dbReference>
<dbReference type="PANTHER" id="PTHR48090">
    <property type="entry name" value="UNDECAPRENYL-PHOSPHATE 4-DEOXY-4-FORMAMIDO-L-ARABINOSE TRANSFERASE-RELATED"/>
    <property type="match status" value="1"/>
</dbReference>
<dbReference type="InterPro" id="IPR018639">
    <property type="entry name" value="DUF2062"/>
</dbReference>
<keyword evidence="5" id="KW-1185">Reference proteome</keyword>
<reference evidence="4 5" key="1">
    <citation type="submission" date="2016-10" db="EMBL/GenBank/DDBJ databases">
        <authorList>
            <person name="de Groot N.N."/>
        </authorList>
    </citation>
    <scope>NUCLEOTIDE SEQUENCE [LARGE SCALE GENOMIC DNA]</scope>
    <source>
        <strain evidence="4 5">DSM 25232</strain>
    </source>
</reference>
<feature type="transmembrane region" description="Helical" evidence="1">
    <location>
        <begin position="280"/>
        <end position="306"/>
    </location>
</feature>
<dbReference type="CDD" id="cd04179">
    <property type="entry name" value="DPM_DPG-synthase_like"/>
    <property type="match status" value="1"/>
</dbReference>
<dbReference type="InterPro" id="IPR001173">
    <property type="entry name" value="Glyco_trans_2-like"/>
</dbReference>
<evidence type="ECO:0000259" key="3">
    <source>
        <dbReference type="Pfam" id="PF09835"/>
    </source>
</evidence>
<dbReference type="PANTHER" id="PTHR48090:SF7">
    <property type="entry name" value="RFBJ PROTEIN"/>
    <property type="match status" value="1"/>
</dbReference>
<dbReference type="STRING" id="1038014.SAMN04487910_0148"/>
<evidence type="ECO:0000313" key="5">
    <source>
        <dbReference type="Proteomes" id="UP000198521"/>
    </source>
</evidence>
<keyword evidence="1" id="KW-0472">Membrane</keyword>
<feature type="transmembrane region" description="Helical" evidence="1">
    <location>
        <begin position="227"/>
        <end position="246"/>
    </location>
</feature>
<protein>
    <submittedName>
        <fullName evidence="4">Uncharacterized conserved protein, DUF2062 family</fullName>
    </submittedName>
</protein>
<feature type="transmembrane region" description="Helical" evidence="1">
    <location>
        <begin position="313"/>
        <end position="334"/>
    </location>
</feature>
<dbReference type="AlphaFoldDB" id="A0A1H7FUP3"/>
<accession>A0A1H7FUP3</accession>
<dbReference type="InterPro" id="IPR029044">
    <property type="entry name" value="Nucleotide-diphossugar_trans"/>
</dbReference>
<evidence type="ECO:0000313" key="4">
    <source>
        <dbReference type="EMBL" id="SEK27900.1"/>
    </source>
</evidence>
<dbReference type="RefSeq" id="WP_091404138.1">
    <property type="nucleotide sequence ID" value="NZ_FOAB01000001.1"/>
</dbReference>
<dbReference type="Proteomes" id="UP000198521">
    <property type="component" value="Unassembled WGS sequence"/>
</dbReference>
<dbReference type="Pfam" id="PF00535">
    <property type="entry name" value="Glycos_transf_2"/>
    <property type="match status" value="1"/>
</dbReference>
<evidence type="ECO:0000259" key="2">
    <source>
        <dbReference type="Pfam" id="PF00535"/>
    </source>
</evidence>